<dbReference type="GO" id="GO:0003677">
    <property type="term" value="F:DNA binding"/>
    <property type="evidence" value="ECO:0007669"/>
    <property type="project" value="UniProtKB-KW"/>
</dbReference>
<dbReference type="EMBL" id="JARYMX010000008">
    <property type="protein sequence ID" value="KAJ9538952.1"/>
    <property type="molecule type" value="Genomic_DNA"/>
</dbReference>
<dbReference type="InterPro" id="IPR036955">
    <property type="entry name" value="AP2/ERF_dom_sf"/>
</dbReference>
<comment type="caution">
    <text evidence="8">The sequence shown here is derived from an EMBL/GenBank/DDBJ whole genome shotgun (WGS) entry which is preliminary data.</text>
</comment>
<protein>
    <recommendedName>
        <fullName evidence="7">AP2/ERF domain-containing protein</fullName>
    </recommendedName>
</protein>
<dbReference type="PANTHER" id="PTHR32467">
    <property type="entry name" value="AP2-LIKE ETHYLENE-RESPONSIVE TRANSCRIPTION FACTOR"/>
    <property type="match status" value="1"/>
</dbReference>
<evidence type="ECO:0000313" key="9">
    <source>
        <dbReference type="Proteomes" id="UP001172457"/>
    </source>
</evidence>
<evidence type="ECO:0000256" key="1">
    <source>
        <dbReference type="ARBA" id="ARBA00004123"/>
    </source>
</evidence>
<keyword evidence="6" id="KW-0732">Signal</keyword>
<keyword evidence="4" id="KW-0804">Transcription</keyword>
<evidence type="ECO:0000256" key="6">
    <source>
        <dbReference type="SAM" id="SignalP"/>
    </source>
</evidence>
<accession>A0AA38VXT9</accession>
<evidence type="ECO:0000256" key="2">
    <source>
        <dbReference type="ARBA" id="ARBA00023015"/>
    </source>
</evidence>
<gene>
    <name evidence="8" type="ORF">OSB04_031685</name>
</gene>
<sequence>MVFIFQLLVMMASPLISRIGYPLGSGDGLHSYSLPMSPSSSCVIGSQQQITNVGMDSKKRGREKVEHQQKQLVRKSLDTFGERTSQYRGVTRHKWTGIYETHLWESSCRKGQTRKERQKKAATRVYDLATLKYWGAQHKLILRYLFDVLIIQRFCIIFSEENPILTSKMLGSGEVAVFLGELWFIEETFSKLYWNRRVAKAMTKSVCGNSFVFDVSAVKNPVQERIKARPQHNSKTEIPTALAYDFIYLFLS</sequence>
<feature type="domain" description="AP2/ERF" evidence="7">
    <location>
        <begin position="86"/>
        <end position="145"/>
    </location>
</feature>
<feature type="chain" id="PRO_5041321811" description="AP2/ERF domain-containing protein" evidence="6">
    <location>
        <begin position="18"/>
        <end position="252"/>
    </location>
</feature>
<dbReference type="PANTHER" id="PTHR32467:SF157">
    <property type="entry name" value="AP2-LIKE ETHYLENE-RESPONSIVE TRANSCRIPTION FACTOR CRL5"/>
    <property type="match status" value="1"/>
</dbReference>
<comment type="subcellular location">
    <subcellularLocation>
        <location evidence="1">Nucleus</location>
    </subcellularLocation>
</comment>
<keyword evidence="9" id="KW-1185">Reference proteome</keyword>
<name>A0AA38VXT9_9ASTR</name>
<dbReference type="Gene3D" id="3.30.730.10">
    <property type="entry name" value="AP2/ERF domain"/>
    <property type="match status" value="1"/>
</dbReference>
<dbReference type="PROSITE" id="PS51032">
    <property type="entry name" value="AP2_ERF"/>
    <property type="match status" value="1"/>
</dbReference>
<proteinExistence type="predicted"/>
<dbReference type="InterPro" id="IPR001471">
    <property type="entry name" value="AP2/ERF_dom"/>
</dbReference>
<keyword evidence="2" id="KW-0805">Transcription regulation</keyword>
<evidence type="ECO:0000256" key="4">
    <source>
        <dbReference type="ARBA" id="ARBA00023163"/>
    </source>
</evidence>
<dbReference type="AlphaFoldDB" id="A0AA38VXT9"/>
<keyword evidence="5" id="KW-0539">Nucleus</keyword>
<keyword evidence="3" id="KW-0238">DNA-binding</keyword>
<reference evidence="8" key="1">
    <citation type="submission" date="2023-03" db="EMBL/GenBank/DDBJ databases">
        <title>Chromosome-scale reference genome and RAD-based genetic map of yellow starthistle (Centaurea solstitialis) reveal putative structural variation and QTLs associated with invader traits.</title>
        <authorList>
            <person name="Reatini B."/>
            <person name="Cang F.A."/>
            <person name="Jiang Q."/>
            <person name="Mckibben M.T.W."/>
            <person name="Barker M.S."/>
            <person name="Rieseberg L.H."/>
            <person name="Dlugosch K.M."/>
        </authorList>
    </citation>
    <scope>NUCLEOTIDE SEQUENCE</scope>
    <source>
        <strain evidence="8">CAN-66</strain>
        <tissue evidence="8">Leaf</tissue>
    </source>
</reference>
<dbReference type="Proteomes" id="UP001172457">
    <property type="component" value="Chromosome 8"/>
</dbReference>
<evidence type="ECO:0000256" key="3">
    <source>
        <dbReference type="ARBA" id="ARBA00023125"/>
    </source>
</evidence>
<evidence type="ECO:0000259" key="7">
    <source>
        <dbReference type="PROSITE" id="PS51032"/>
    </source>
</evidence>
<dbReference type="GO" id="GO:0003700">
    <property type="term" value="F:DNA-binding transcription factor activity"/>
    <property type="evidence" value="ECO:0007669"/>
    <property type="project" value="InterPro"/>
</dbReference>
<feature type="signal peptide" evidence="6">
    <location>
        <begin position="1"/>
        <end position="17"/>
    </location>
</feature>
<evidence type="ECO:0000313" key="8">
    <source>
        <dbReference type="EMBL" id="KAJ9538952.1"/>
    </source>
</evidence>
<evidence type="ECO:0000256" key="5">
    <source>
        <dbReference type="ARBA" id="ARBA00023242"/>
    </source>
</evidence>
<organism evidence="8 9">
    <name type="scientific">Centaurea solstitialis</name>
    <name type="common">yellow star-thistle</name>
    <dbReference type="NCBI Taxonomy" id="347529"/>
    <lineage>
        <taxon>Eukaryota</taxon>
        <taxon>Viridiplantae</taxon>
        <taxon>Streptophyta</taxon>
        <taxon>Embryophyta</taxon>
        <taxon>Tracheophyta</taxon>
        <taxon>Spermatophyta</taxon>
        <taxon>Magnoliopsida</taxon>
        <taxon>eudicotyledons</taxon>
        <taxon>Gunneridae</taxon>
        <taxon>Pentapetalae</taxon>
        <taxon>asterids</taxon>
        <taxon>campanulids</taxon>
        <taxon>Asterales</taxon>
        <taxon>Asteraceae</taxon>
        <taxon>Carduoideae</taxon>
        <taxon>Cardueae</taxon>
        <taxon>Centaureinae</taxon>
        <taxon>Centaurea</taxon>
    </lineage>
</organism>
<dbReference type="GO" id="GO:0005634">
    <property type="term" value="C:nucleus"/>
    <property type="evidence" value="ECO:0007669"/>
    <property type="project" value="UniProtKB-SubCell"/>
</dbReference>